<sequence length="219" mass="22910">MGRFSNSVLKGLVAGIGLSAWSNAAASPVTIDFENVDLSKEQEPGQAIFDSGETMLVQDGFVVEASGVSQAHVNGPDHWLGTPTGSNYSLLRAFGNTPNYNGFSVRSQDGSSFSLTSFIAVTALRDADARFQVNFELEDGSFGTTGPFQLTGSLQTIFPQLSGIVSAAFFAVPDSNGFTSSIAIDDIVLNGVSSVPVPAAAFLFPLGIGGFLASRRRRG</sequence>
<feature type="transmembrane region" description="Helical" evidence="1">
    <location>
        <begin position="195"/>
        <end position="213"/>
    </location>
</feature>
<evidence type="ECO:0000313" key="4">
    <source>
        <dbReference type="Proteomes" id="UP001142610"/>
    </source>
</evidence>
<feature type="chain" id="PRO_5040936246" evidence="2">
    <location>
        <begin position="27"/>
        <end position="219"/>
    </location>
</feature>
<reference evidence="3" key="1">
    <citation type="submission" date="2022-07" db="EMBL/GenBank/DDBJ databases">
        <title>Parvularcula maris sp. nov., an algicidal bacterium isolated from seawater.</title>
        <authorList>
            <person name="Li F."/>
        </authorList>
    </citation>
    <scope>NUCLEOTIDE SEQUENCE</scope>
    <source>
        <strain evidence="3">BGMRC 0090</strain>
    </source>
</reference>
<gene>
    <name evidence="3" type="ORF">NOG11_02025</name>
</gene>
<dbReference type="NCBIfam" id="TIGR02595">
    <property type="entry name" value="PEP_CTERM"/>
    <property type="match status" value="1"/>
</dbReference>
<keyword evidence="2" id="KW-0732">Signal</keyword>
<keyword evidence="4" id="KW-1185">Reference proteome</keyword>
<evidence type="ECO:0000256" key="1">
    <source>
        <dbReference type="SAM" id="Phobius"/>
    </source>
</evidence>
<protein>
    <submittedName>
        <fullName evidence="3">VPLPA-CTERM sorting domain-containing protein</fullName>
    </submittedName>
</protein>
<keyword evidence="1" id="KW-0812">Transmembrane</keyword>
<comment type="caution">
    <text evidence="3">The sequence shown here is derived from an EMBL/GenBank/DDBJ whole genome shotgun (WGS) entry which is preliminary data.</text>
</comment>
<dbReference type="Proteomes" id="UP001142610">
    <property type="component" value="Unassembled WGS sequence"/>
</dbReference>
<dbReference type="EMBL" id="JANIBC010000001">
    <property type="protein sequence ID" value="MCQ8184155.1"/>
    <property type="molecule type" value="Genomic_DNA"/>
</dbReference>
<dbReference type="InterPro" id="IPR013424">
    <property type="entry name" value="Ice-binding_C"/>
</dbReference>
<accession>A0A9X2RGQ2</accession>
<proteinExistence type="predicted"/>
<evidence type="ECO:0000256" key="2">
    <source>
        <dbReference type="SAM" id="SignalP"/>
    </source>
</evidence>
<name>A0A9X2RGQ2_9PROT</name>
<evidence type="ECO:0000313" key="3">
    <source>
        <dbReference type="EMBL" id="MCQ8184155.1"/>
    </source>
</evidence>
<keyword evidence="1" id="KW-1133">Transmembrane helix</keyword>
<dbReference type="AlphaFoldDB" id="A0A9X2RGQ2"/>
<keyword evidence="1" id="KW-0472">Membrane</keyword>
<organism evidence="3 4">
    <name type="scientific">Parvularcula maris</name>
    <dbReference type="NCBI Taxonomy" id="2965077"/>
    <lineage>
        <taxon>Bacteria</taxon>
        <taxon>Pseudomonadati</taxon>
        <taxon>Pseudomonadota</taxon>
        <taxon>Alphaproteobacteria</taxon>
        <taxon>Parvularculales</taxon>
        <taxon>Parvularculaceae</taxon>
        <taxon>Parvularcula</taxon>
    </lineage>
</organism>
<feature type="signal peptide" evidence="2">
    <location>
        <begin position="1"/>
        <end position="26"/>
    </location>
</feature>
<dbReference type="RefSeq" id="WP_256617962.1">
    <property type="nucleotide sequence ID" value="NZ_JANIBC010000001.1"/>
</dbReference>